<feature type="transmembrane region" description="Helical" evidence="7">
    <location>
        <begin position="414"/>
        <end position="436"/>
    </location>
</feature>
<evidence type="ECO:0000256" key="3">
    <source>
        <dbReference type="ARBA" id="ARBA00022692"/>
    </source>
</evidence>
<feature type="transmembrane region" description="Helical" evidence="7">
    <location>
        <begin position="776"/>
        <end position="798"/>
    </location>
</feature>
<feature type="transmembrane region" description="Helical" evidence="7">
    <location>
        <begin position="818"/>
        <end position="836"/>
    </location>
</feature>
<feature type="transmembrane region" description="Helical" evidence="7">
    <location>
        <begin position="268"/>
        <end position="295"/>
    </location>
</feature>
<evidence type="ECO:0000256" key="2">
    <source>
        <dbReference type="ARBA" id="ARBA00022475"/>
    </source>
</evidence>
<dbReference type="RefSeq" id="WP_183513841.1">
    <property type="nucleotide sequence ID" value="NZ_JACIBU010000001.1"/>
</dbReference>
<evidence type="ECO:0000313" key="9">
    <source>
        <dbReference type="EMBL" id="MBB3677113.1"/>
    </source>
</evidence>
<dbReference type="Proteomes" id="UP000580718">
    <property type="component" value="Unassembled WGS sequence"/>
</dbReference>
<keyword evidence="4 7" id="KW-1133">Transmembrane helix</keyword>
<evidence type="ECO:0000256" key="4">
    <source>
        <dbReference type="ARBA" id="ARBA00022989"/>
    </source>
</evidence>
<organism evidence="9 10">
    <name type="scientific">Modestobacter versicolor</name>
    <dbReference type="NCBI Taxonomy" id="429133"/>
    <lineage>
        <taxon>Bacteria</taxon>
        <taxon>Bacillati</taxon>
        <taxon>Actinomycetota</taxon>
        <taxon>Actinomycetes</taxon>
        <taxon>Geodermatophilales</taxon>
        <taxon>Geodermatophilaceae</taxon>
        <taxon>Modestobacter</taxon>
    </lineage>
</organism>
<evidence type="ECO:0000256" key="1">
    <source>
        <dbReference type="ARBA" id="ARBA00004651"/>
    </source>
</evidence>
<comment type="similarity">
    <text evidence="6">Belongs to the ABC-4 integral membrane protein family.</text>
</comment>
<dbReference type="AlphaFoldDB" id="A0A839YBI0"/>
<dbReference type="EMBL" id="JACIBU010000001">
    <property type="protein sequence ID" value="MBB3677113.1"/>
    <property type="molecule type" value="Genomic_DNA"/>
</dbReference>
<reference evidence="9 10" key="1">
    <citation type="submission" date="2020-08" db="EMBL/GenBank/DDBJ databases">
        <title>Sequencing the genomes of 1000 actinobacteria strains.</title>
        <authorList>
            <person name="Klenk H.-P."/>
        </authorList>
    </citation>
    <scope>NUCLEOTIDE SEQUENCE [LARGE SCALE GENOMIC DNA]</scope>
    <source>
        <strain evidence="9 10">DSM 16678</strain>
    </source>
</reference>
<keyword evidence="2" id="KW-1003">Cell membrane</keyword>
<proteinExistence type="inferred from homology"/>
<protein>
    <submittedName>
        <fullName evidence="9">Putative ABC transport system permease protein</fullName>
    </submittedName>
</protein>
<feature type="transmembrane region" description="Helical" evidence="7">
    <location>
        <begin position="494"/>
        <end position="514"/>
    </location>
</feature>
<comment type="caution">
    <text evidence="9">The sequence shown here is derived from an EMBL/GenBank/DDBJ whole genome shotgun (WGS) entry which is preliminary data.</text>
</comment>
<feature type="transmembrane region" description="Helical" evidence="7">
    <location>
        <begin position="442"/>
        <end position="466"/>
    </location>
</feature>
<comment type="subcellular location">
    <subcellularLocation>
        <location evidence="1">Cell membrane</location>
        <topology evidence="1">Multi-pass membrane protein</topology>
    </subcellularLocation>
</comment>
<feature type="transmembrane region" description="Helical" evidence="7">
    <location>
        <begin position="732"/>
        <end position="755"/>
    </location>
</feature>
<dbReference type="Pfam" id="PF02687">
    <property type="entry name" value="FtsX"/>
    <property type="match status" value="2"/>
</dbReference>
<feature type="transmembrane region" description="Helical" evidence="7">
    <location>
        <begin position="323"/>
        <end position="346"/>
    </location>
</feature>
<feature type="domain" description="ABC3 transporter permease C-terminal" evidence="8">
    <location>
        <begin position="732"/>
        <end position="844"/>
    </location>
</feature>
<evidence type="ECO:0000313" key="10">
    <source>
        <dbReference type="Proteomes" id="UP000580718"/>
    </source>
</evidence>
<dbReference type="PANTHER" id="PTHR30572">
    <property type="entry name" value="MEMBRANE COMPONENT OF TRANSPORTER-RELATED"/>
    <property type="match status" value="1"/>
</dbReference>
<dbReference type="GO" id="GO:0022857">
    <property type="term" value="F:transmembrane transporter activity"/>
    <property type="evidence" value="ECO:0007669"/>
    <property type="project" value="TreeGrafter"/>
</dbReference>
<dbReference type="InterPro" id="IPR050250">
    <property type="entry name" value="Macrolide_Exporter_MacB"/>
</dbReference>
<name>A0A839YBI0_9ACTN</name>
<accession>A0A839YBI0</accession>
<evidence type="ECO:0000256" key="5">
    <source>
        <dbReference type="ARBA" id="ARBA00023136"/>
    </source>
</evidence>
<evidence type="ECO:0000256" key="6">
    <source>
        <dbReference type="ARBA" id="ARBA00038076"/>
    </source>
</evidence>
<feature type="transmembrane region" description="Helical" evidence="7">
    <location>
        <begin position="366"/>
        <end position="387"/>
    </location>
</feature>
<keyword evidence="5 7" id="KW-0472">Membrane</keyword>
<dbReference type="PANTHER" id="PTHR30572:SF4">
    <property type="entry name" value="ABC TRANSPORTER PERMEASE YTRF"/>
    <property type="match status" value="1"/>
</dbReference>
<sequence>MSWRPNGLARASVRARPSSFVGAFVALLFASTVVSAAALFLQTGITTGADPVRYAGAPVVVAADDELRERQGDGWTATLPLAVRPLVDAGLAGVLADLPETGQVVADVAFDVSPADPDVAGAAGATWSAGAWSAAALQPVRPGATAPGPGEVVLDRATAEAAGLEVGDQVRLTTANGTGSFEVAGLVDGGSTRAWFVDDDAPALAGHPDRVDAVTVQPAAGTSTAELAAAVRAALPDVPAPATGFVVATGQERGEVETVGFGATRETLVAIGGSLGGVLLVVAVFVVMSTTGLAVEQRARELALLRAIGATPRQLRRTVATETAVVALLAAPLGLVPGVLVARWLLGAMTDRGYLVPGVELDTGPLALAVTVAVVAGAALVAGLLAARRPARVRPAEALRESATTGGRLGPLRWVLGLVALAGSVPLLILSATSAGDLGMGLGATVVLALLLAVGLLGPVVAGLVARAVEPLLDRLGAPGRLAAANGRANNRRLASALVPLVMAVAFAGTLLLLQGSLQRATTEQREAALQADTVVTSTGAGLPAELVEEAAGLPGVQAAVGVLPSSVVAGSAGELMSHSAAGLTGDLDDVALALDVGVQDGDLAALRPGTGDGDDGTVALDALFAGSLDASVGDEVQLYAADGAPLQLQVVALYTRGLGVASALLPLETVAPHAPSDRLEQLLVRHDGPVTATGRAALADLVGPGGSLTDRETATVEQRAAGAQDSWLNNVFAAGLAGFAAIAAANTLVMVALSRRREIGLLGMIGATRRQVLRTARLEALVVAGAALGLGAAISWVTLQPAVQGATGSGPYVPLPVAAGIAGGVLVLTLVCTWAPTRLLLRRPRAAAVGTRE</sequence>
<evidence type="ECO:0000259" key="8">
    <source>
        <dbReference type="Pfam" id="PF02687"/>
    </source>
</evidence>
<gene>
    <name evidence="9" type="ORF">FHX36_002848</name>
</gene>
<dbReference type="GO" id="GO:0005886">
    <property type="term" value="C:plasma membrane"/>
    <property type="evidence" value="ECO:0007669"/>
    <property type="project" value="UniProtKB-SubCell"/>
</dbReference>
<evidence type="ECO:0000256" key="7">
    <source>
        <dbReference type="SAM" id="Phobius"/>
    </source>
</evidence>
<keyword evidence="3 7" id="KW-0812">Transmembrane</keyword>
<feature type="domain" description="ABC3 transporter permease C-terminal" evidence="8">
    <location>
        <begin position="275"/>
        <end position="392"/>
    </location>
</feature>
<dbReference type="InterPro" id="IPR003838">
    <property type="entry name" value="ABC3_permease_C"/>
</dbReference>